<dbReference type="Proteomes" id="UP000070544">
    <property type="component" value="Unassembled WGS sequence"/>
</dbReference>
<accession>A0A139A755</accession>
<evidence type="ECO:0000313" key="14">
    <source>
        <dbReference type="Proteomes" id="UP000070544"/>
    </source>
</evidence>
<dbReference type="InterPro" id="IPR008978">
    <property type="entry name" value="HSP20-like_chaperone"/>
</dbReference>
<sequence>MPILVKDFQFSETEDEASICVPLKGVAPSKVDIYSDDSYIKINFPPYFFELDLFDRIDDVASKATIGGGVVTFQVVKAQTGVWNSPRCELAVEERKERRQAAQARLRDRHETEAKEREMRKHQERRDMVDKQLKVEQKQRAEVERAKDIERDEAANDLKGWLETSNDTQKAPDVVHEELSEHELAAIRSRVRKQLERTYPERKLPPPPRKQGEITITFTPREQRSAARESEDVKWQHYVKRRDNVHKKDTSEDLQNETPALLAARAEKFVSASDFRSALAALTAAIALAPHDPTLLANRAAVYLRMRNHNGCAVDCEAALGALDEAVSRAAEGEGVAQETAEEGAKKLRSKLWARWGAAEIGRGRRNQGVELLKKALRFNPGADDLRRDVEALSESGGTKEDKIEPGDVRKDVLSEIVPPI</sequence>
<dbReference type="AlphaFoldDB" id="A0A139A755"/>
<evidence type="ECO:0000256" key="2">
    <source>
        <dbReference type="ARBA" id="ARBA00004487"/>
    </source>
</evidence>
<keyword evidence="7" id="KW-0539">Nucleus</keyword>
<proteinExistence type="predicted"/>
<dbReference type="GO" id="GO:0036159">
    <property type="term" value="P:inner dynein arm assembly"/>
    <property type="evidence" value="ECO:0007669"/>
    <property type="project" value="TreeGrafter"/>
</dbReference>
<evidence type="ECO:0000256" key="5">
    <source>
        <dbReference type="ARBA" id="ARBA00022803"/>
    </source>
</evidence>
<protein>
    <recommendedName>
        <fullName evidence="10">Dynein axonemal assembly factor 4</fullName>
    </recommendedName>
</protein>
<dbReference type="GO" id="GO:0036158">
    <property type="term" value="P:outer dynein arm assembly"/>
    <property type="evidence" value="ECO:0007669"/>
    <property type="project" value="TreeGrafter"/>
</dbReference>
<dbReference type="InterPro" id="IPR052004">
    <property type="entry name" value="Dynein_assembly_factor_4"/>
</dbReference>
<keyword evidence="8" id="KW-0966">Cell projection</keyword>
<dbReference type="OMA" id="ELAAWHF"/>
<gene>
    <name evidence="13" type="ORF">M427DRAFT_137151</name>
</gene>
<evidence type="ECO:0000256" key="3">
    <source>
        <dbReference type="ARBA" id="ARBA00022490"/>
    </source>
</evidence>
<dbReference type="Gene3D" id="2.60.40.790">
    <property type="match status" value="1"/>
</dbReference>
<keyword evidence="4" id="KW-0677">Repeat</keyword>
<keyword evidence="14" id="KW-1185">Reference proteome</keyword>
<evidence type="ECO:0000259" key="12">
    <source>
        <dbReference type="PROSITE" id="PS51203"/>
    </source>
</evidence>
<dbReference type="CDD" id="cd06469">
    <property type="entry name" value="p23_DYX1C1_like"/>
    <property type="match status" value="1"/>
</dbReference>
<feature type="region of interest" description="Disordered" evidence="11">
    <location>
        <begin position="200"/>
        <end position="233"/>
    </location>
</feature>
<dbReference type="SUPFAM" id="SSF49764">
    <property type="entry name" value="HSP20-like chaperones"/>
    <property type="match status" value="1"/>
</dbReference>
<evidence type="ECO:0000256" key="8">
    <source>
        <dbReference type="ARBA" id="ARBA00023273"/>
    </source>
</evidence>
<dbReference type="GO" id="GO:0120293">
    <property type="term" value="C:dynein axonemal particle"/>
    <property type="evidence" value="ECO:0007669"/>
    <property type="project" value="UniProtKB-SubCell"/>
</dbReference>
<evidence type="ECO:0000256" key="10">
    <source>
        <dbReference type="ARBA" id="ARBA00024430"/>
    </source>
</evidence>
<feature type="domain" description="CS" evidence="12">
    <location>
        <begin position="3"/>
        <end position="89"/>
    </location>
</feature>
<dbReference type="OrthoDB" id="10250354at2759"/>
<dbReference type="InterPro" id="IPR019734">
    <property type="entry name" value="TPR_rpt"/>
</dbReference>
<dbReference type="SMART" id="SM00028">
    <property type="entry name" value="TPR"/>
    <property type="match status" value="3"/>
</dbReference>
<dbReference type="PROSITE" id="PS51203">
    <property type="entry name" value="CS"/>
    <property type="match status" value="1"/>
</dbReference>
<keyword evidence="5" id="KW-0802">TPR repeat</keyword>
<dbReference type="GO" id="GO:0005634">
    <property type="term" value="C:nucleus"/>
    <property type="evidence" value="ECO:0007669"/>
    <property type="project" value="UniProtKB-SubCell"/>
</dbReference>
<evidence type="ECO:0000256" key="11">
    <source>
        <dbReference type="SAM" id="MobiDB-lite"/>
    </source>
</evidence>
<dbReference type="PANTHER" id="PTHR46492">
    <property type="entry name" value="DYNEIN ASSEMBLY FACTOR 4, AXONEMAL"/>
    <property type="match status" value="1"/>
</dbReference>
<dbReference type="InterPro" id="IPR037894">
    <property type="entry name" value="CS_DYX1C1"/>
</dbReference>
<dbReference type="SUPFAM" id="SSF48452">
    <property type="entry name" value="TPR-like"/>
    <property type="match status" value="1"/>
</dbReference>
<evidence type="ECO:0000256" key="1">
    <source>
        <dbReference type="ARBA" id="ARBA00004123"/>
    </source>
</evidence>
<name>A0A139A755_GONPJ</name>
<feature type="compositionally biased region" description="Basic and acidic residues" evidence="11">
    <location>
        <begin position="221"/>
        <end position="233"/>
    </location>
</feature>
<evidence type="ECO:0000313" key="13">
    <source>
        <dbReference type="EMBL" id="KXS12630.1"/>
    </source>
</evidence>
<dbReference type="EMBL" id="KQ965786">
    <property type="protein sequence ID" value="KXS12630.1"/>
    <property type="molecule type" value="Genomic_DNA"/>
</dbReference>
<dbReference type="InterPro" id="IPR011990">
    <property type="entry name" value="TPR-like_helical_dom_sf"/>
</dbReference>
<dbReference type="InterPro" id="IPR007052">
    <property type="entry name" value="CS_dom"/>
</dbReference>
<evidence type="ECO:0000256" key="7">
    <source>
        <dbReference type="ARBA" id="ARBA00023242"/>
    </source>
</evidence>
<evidence type="ECO:0000256" key="9">
    <source>
        <dbReference type="ARBA" id="ARBA00024190"/>
    </source>
</evidence>
<evidence type="ECO:0000256" key="4">
    <source>
        <dbReference type="ARBA" id="ARBA00022737"/>
    </source>
</evidence>
<dbReference type="Gene3D" id="1.25.40.10">
    <property type="entry name" value="Tetratricopeptide repeat domain"/>
    <property type="match status" value="1"/>
</dbReference>
<comment type="subcellular location">
    <subcellularLocation>
        <location evidence="2">Cell projection</location>
        <location evidence="2">Neuron projection</location>
    </subcellularLocation>
    <subcellularLocation>
        <location evidence="9">Dynein axonemal particle</location>
    </subcellularLocation>
    <subcellularLocation>
        <location evidence="1">Nucleus</location>
    </subcellularLocation>
</comment>
<keyword evidence="3" id="KW-0963">Cytoplasm</keyword>
<feature type="region of interest" description="Disordered" evidence="11">
    <location>
        <begin position="103"/>
        <end position="127"/>
    </location>
</feature>
<reference evidence="13 14" key="1">
    <citation type="journal article" date="2015" name="Genome Biol. Evol.">
        <title>Phylogenomic analyses indicate that early fungi evolved digesting cell walls of algal ancestors of land plants.</title>
        <authorList>
            <person name="Chang Y."/>
            <person name="Wang S."/>
            <person name="Sekimoto S."/>
            <person name="Aerts A.L."/>
            <person name="Choi C."/>
            <person name="Clum A."/>
            <person name="LaButti K.M."/>
            <person name="Lindquist E.A."/>
            <person name="Yee Ngan C."/>
            <person name="Ohm R.A."/>
            <person name="Salamov A.A."/>
            <person name="Grigoriev I.V."/>
            <person name="Spatafora J.W."/>
            <person name="Berbee M.L."/>
        </authorList>
    </citation>
    <scope>NUCLEOTIDE SEQUENCE [LARGE SCALE GENOMIC DNA]</scope>
    <source>
        <strain evidence="13 14">JEL478</strain>
    </source>
</reference>
<evidence type="ECO:0000256" key="6">
    <source>
        <dbReference type="ARBA" id="ARBA00022902"/>
    </source>
</evidence>
<dbReference type="GO" id="GO:0003341">
    <property type="term" value="P:cilium movement"/>
    <property type="evidence" value="ECO:0007669"/>
    <property type="project" value="InterPro"/>
</dbReference>
<organism evidence="13 14">
    <name type="scientific">Gonapodya prolifera (strain JEL478)</name>
    <name type="common">Monoblepharis prolifera</name>
    <dbReference type="NCBI Taxonomy" id="1344416"/>
    <lineage>
        <taxon>Eukaryota</taxon>
        <taxon>Fungi</taxon>
        <taxon>Fungi incertae sedis</taxon>
        <taxon>Chytridiomycota</taxon>
        <taxon>Chytridiomycota incertae sedis</taxon>
        <taxon>Monoblepharidomycetes</taxon>
        <taxon>Monoblepharidales</taxon>
        <taxon>Gonapodyaceae</taxon>
        <taxon>Gonapodya</taxon>
    </lineage>
</organism>
<dbReference type="STRING" id="1344416.A0A139A755"/>
<keyword evidence="6" id="KW-0524">Neurogenesis</keyword>
<dbReference type="PANTHER" id="PTHR46492:SF1">
    <property type="entry name" value="DYNEIN AXONEMAL ASSEMBLY FACTOR 4"/>
    <property type="match status" value="1"/>
</dbReference>